<evidence type="ECO:0000256" key="5">
    <source>
        <dbReference type="ARBA" id="ARBA00022989"/>
    </source>
</evidence>
<gene>
    <name evidence="8" type="ORF">HZU75_17110</name>
</gene>
<accession>A0A7D5VCX9</accession>
<reference evidence="8 9" key="1">
    <citation type="journal article" date="2016" name="Int. J. Syst. Evol. Microbiol.">
        <title>Chitinibacter fontanus sp. nov., isolated from a spring.</title>
        <authorList>
            <person name="Sheu S.Y."/>
            <person name="Li Y.S."/>
            <person name="Young C.C."/>
            <person name="Chen W.M."/>
        </authorList>
    </citation>
    <scope>NUCLEOTIDE SEQUENCE [LARGE SCALE GENOMIC DNA]</scope>
    <source>
        <strain evidence="8 9">STM-7</strain>
    </source>
</reference>
<keyword evidence="2" id="KW-0813">Transport</keyword>
<dbReference type="RefSeq" id="WP_180307169.1">
    <property type="nucleotide sequence ID" value="NZ_CP058952.1"/>
</dbReference>
<dbReference type="Proteomes" id="UP000510822">
    <property type="component" value="Chromosome"/>
</dbReference>
<keyword evidence="9" id="KW-1185">Reference proteome</keyword>
<dbReference type="InterPro" id="IPR002751">
    <property type="entry name" value="CbiM/NikMN"/>
</dbReference>
<dbReference type="EMBL" id="CP058952">
    <property type="protein sequence ID" value="QLI83100.1"/>
    <property type="molecule type" value="Genomic_DNA"/>
</dbReference>
<proteinExistence type="predicted"/>
<evidence type="ECO:0000256" key="3">
    <source>
        <dbReference type="ARBA" id="ARBA00022475"/>
    </source>
</evidence>
<organism evidence="8 9">
    <name type="scientific">Chitinibacter fontanus</name>
    <dbReference type="NCBI Taxonomy" id="1737446"/>
    <lineage>
        <taxon>Bacteria</taxon>
        <taxon>Pseudomonadati</taxon>
        <taxon>Pseudomonadota</taxon>
        <taxon>Betaproteobacteria</taxon>
        <taxon>Neisseriales</taxon>
        <taxon>Chitinibacteraceae</taxon>
        <taxon>Chitinibacter</taxon>
    </lineage>
</organism>
<keyword evidence="6 7" id="KW-0472">Membrane</keyword>
<evidence type="ECO:0000256" key="1">
    <source>
        <dbReference type="ARBA" id="ARBA00004651"/>
    </source>
</evidence>
<keyword evidence="5 7" id="KW-1133">Transmembrane helix</keyword>
<feature type="transmembrane region" description="Helical" evidence="7">
    <location>
        <begin position="34"/>
        <end position="52"/>
    </location>
</feature>
<dbReference type="Gene3D" id="1.10.1760.20">
    <property type="match status" value="1"/>
</dbReference>
<dbReference type="GO" id="GO:0005886">
    <property type="term" value="C:plasma membrane"/>
    <property type="evidence" value="ECO:0007669"/>
    <property type="project" value="UniProtKB-SubCell"/>
</dbReference>
<protein>
    <submittedName>
        <fullName evidence="8">Energy-coupling factor ABC transporter permease</fullName>
    </submittedName>
</protein>
<feature type="transmembrane region" description="Helical" evidence="7">
    <location>
        <begin position="178"/>
        <end position="200"/>
    </location>
</feature>
<dbReference type="AlphaFoldDB" id="A0A7D5VCX9"/>
<sequence length="218" mass="24791">MPALYTDTWLQLGWLLMGFGVIESARREPWQQSPANHITSWLASSVVILLLWQLKAQVQAGIAFHILGSSALCLIAGRRRALISISAILIIQALSAKLDWQSIGLIWLLKGALPIFITSALLSWAQQRLPLNYFVYIFFNCFCAAALSMWSYGLLHCLILAASGAYEWPFLFEEVLPYYFLMGWPEAFITGLNLTILVVWQPQWVCSFDDIKYLQKRD</sequence>
<evidence type="ECO:0000313" key="8">
    <source>
        <dbReference type="EMBL" id="QLI83100.1"/>
    </source>
</evidence>
<keyword evidence="4 7" id="KW-0812">Transmembrane</keyword>
<evidence type="ECO:0000313" key="9">
    <source>
        <dbReference type="Proteomes" id="UP000510822"/>
    </source>
</evidence>
<evidence type="ECO:0000256" key="4">
    <source>
        <dbReference type="ARBA" id="ARBA00022692"/>
    </source>
</evidence>
<feature type="transmembrane region" description="Helical" evidence="7">
    <location>
        <begin position="104"/>
        <end position="125"/>
    </location>
</feature>
<dbReference type="KEGG" id="cfon:HZU75_17110"/>
<dbReference type="GO" id="GO:0000041">
    <property type="term" value="P:transition metal ion transport"/>
    <property type="evidence" value="ECO:0007669"/>
    <property type="project" value="InterPro"/>
</dbReference>
<comment type="subcellular location">
    <subcellularLocation>
        <location evidence="1">Cell membrane</location>
        <topology evidence="1">Multi-pass membrane protein</topology>
    </subcellularLocation>
</comment>
<feature type="transmembrane region" description="Helical" evidence="7">
    <location>
        <begin position="137"/>
        <end position="166"/>
    </location>
</feature>
<evidence type="ECO:0000256" key="2">
    <source>
        <dbReference type="ARBA" id="ARBA00022448"/>
    </source>
</evidence>
<dbReference type="Pfam" id="PF01891">
    <property type="entry name" value="CbiM"/>
    <property type="match status" value="1"/>
</dbReference>
<evidence type="ECO:0000256" key="7">
    <source>
        <dbReference type="SAM" id="Phobius"/>
    </source>
</evidence>
<name>A0A7D5VCX9_9NEIS</name>
<feature type="transmembrane region" description="Helical" evidence="7">
    <location>
        <begin position="58"/>
        <end position="76"/>
    </location>
</feature>
<evidence type="ECO:0000256" key="6">
    <source>
        <dbReference type="ARBA" id="ARBA00023136"/>
    </source>
</evidence>
<keyword evidence="3" id="KW-1003">Cell membrane</keyword>